<dbReference type="RefSeq" id="WP_078667794.1">
    <property type="nucleotide sequence ID" value="NZ_FUWZ01000001.1"/>
</dbReference>
<evidence type="ECO:0000313" key="1">
    <source>
        <dbReference type="EMBL" id="SJZ68204.1"/>
    </source>
</evidence>
<keyword evidence="2" id="KW-1185">Reference proteome</keyword>
<gene>
    <name evidence="1" type="ORF">SAMN04488128_1011178</name>
</gene>
<dbReference type="STRING" id="634771.SAMN04488128_1011178"/>
<sequence>MKPYEQLFIILEVFKRKQKEEQQRLAWNMFYTLFHIFPKAECKMMVDDLCALSQTTSINPLPENAKIRLLAFCMYLSTVLDLLHDEAEEWRKGKNYSSLHTDV</sequence>
<accession>A0A1T4MN44</accession>
<dbReference type="OrthoDB" id="9880042at2"/>
<proteinExistence type="predicted"/>
<evidence type="ECO:0000313" key="2">
    <source>
        <dbReference type="Proteomes" id="UP000190367"/>
    </source>
</evidence>
<reference evidence="2" key="1">
    <citation type="submission" date="2017-02" db="EMBL/GenBank/DDBJ databases">
        <authorList>
            <person name="Varghese N."/>
            <person name="Submissions S."/>
        </authorList>
    </citation>
    <scope>NUCLEOTIDE SEQUENCE [LARGE SCALE GENOMIC DNA]</scope>
    <source>
        <strain evidence="2">DSM 22224</strain>
    </source>
</reference>
<dbReference type="EMBL" id="FUWZ01000001">
    <property type="protein sequence ID" value="SJZ68204.1"/>
    <property type="molecule type" value="Genomic_DNA"/>
</dbReference>
<organism evidence="1 2">
    <name type="scientific">Chitinophaga eiseniae</name>
    <dbReference type="NCBI Taxonomy" id="634771"/>
    <lineage>
        <taxon>Bacteria</taxon>
        <taxon>Pseudomonadati</taxon>
        <taxon>Bacteroidota</taxon>
        <taxon>Chitinophagia</taxon>
        <taxon>Chitinophagales</taxon>
        <taxon>Chitinophagaceae</taxon>
        <taxon>Chitinophaga</taxon>
    </lineage>
</organism>
<protein>
    <submittedName>
        <fullName evidence="1">Uncharacterized protein</fullName>
    </submittedName>
</protein>
<dbReference type="AlphaFoldDB" id="A0A1T4MN44"/>
<dbReference type="Proteomes" id="UP000190367">
    <property type="component" value="Unassembled WGS sequence"/>
</dbReference>
<name>A0A1T4MN44_9BACT</name>